<organism evidence="1 3">
    <name type="scientific">Sodalis glossinidius (strain morsitans)</name>
    <dbReference type="NCBI Taxonomy" id="343509"/>
    <lineage>
        <taxon>Bacteria</taxon>
        <taxon>Pseudomonadati</taxon>
        <taxon>Pseudomonadota</taxon>
        <taxon>Gammaproteobacteria</taxon>
        <taxon>Enterobacterales</taxon>
        <taxon>Bruguierivoracaceae</taxon>
        <taxon>Sodalis</taxon>
    </lineage>
</organism>
<dbReference type="EMBL" id="AP008232">
    <property type="protein sequence ID" value="BAE74958.1"/>
    <property type="molecule type" value="Genomic_DNA"/>
</dbReference>
<gene>
    <name evidence="1" type="ordered locus">SG1683</name>
    <name evidence="2" type="ORF">SGGMMB4_03924</name>
</gene>
<accession>Q2NSB7</accession>
<proteinExistence type="predicted"/>
<dbReference type="STRING" id="343509.SG1683"/>
<dbReference type="eggNOG" id="ENOG5033CF1">
    <property type="taxonomic scope" value="Bacteria"/>
</dbReference>
<dbReference type="Proteomes" id="UP000245838">
    <property type="component" value="Chromosome sggmmb4_Chromosome"/>
</dbReference>
<keyword evidence="3" id="KW-1185">Reference proteome</keyword>
<dbReference type="HOGENOM" id="CLU_094206_1_2_6"/>
<dbReference type="Proteomes" id="UP000001932">
    <property type="component" value="Chromosome"/>
</dbReference>
<evidence type="ECO:0000313" key="4">
    <source>
        <dbReference type="Proteomes" id="UP000245838"/>
    </source>
</evidence>
<evidence type="ECO:0000313" key="1">
    <source>
        <dbReference type="EMBL" id="BAE74958.1"/>
    </source>
</evidence>
<dbReference type="KEGG" id="sgl:SG1683"/>
<name>Q2NSB7_SODGM</name>
<dbReference type="BioCyc" id="SGLO343509:SGP1_RS15295-MONOMER"/>
<dbReference type="EMBL" id="LN854557">
    <property type="protein sequence ID" value="CRL45835.1"/>
    <property type="molecule type" value="Genomic_DNA"/>
</dbReference>
<protein>
    <submittedName>
        <fullName evidence="2">Caudovirales tail fibre assembly protein</fullName>
    </submittedName>
    <submittedName>
        <fullName evidence="1">Phage tail fiber assembly protein</fullName>
    </submittedName>
</protein>
<evidence type="ECO:0000313" key="2">
    <source>
        <dbReference type="EMBL" id="CRL45835.1"/>
    </source>
</evidence>
<sequence length="164" mass="18350">MQTLRNFKRYKPDENSAVFKKFGPYTKLFLQDENGNDWYDAQKLFSSGTLKIAYIEENGLIKMAAMDADMLVPIGLSVTEVDAGILQTVDKDTLIEGEWMYRDGKIQPRIYSAEEHRKAAAMLKEEKQRQAENKIAPLARGAIGYGNGGRKNGAHTVGDLQCAT</sequence>
<reference evidence="2 4" key="2">
    <citation type="submission" date="2015-05" db="EMBL/GenBank/DDBJ databases">
        <authorList>
            <person name="Goodhead I."/>
        </authorList>
    </citation>
    <scope>NUCLEOTIDE SEQUENCE [LARGE SCALE GENOMIC DNA]</scope>
    <source>
        <strain evidence="2">B4</strain>
        <strain evidence="4">morsitans</strain>
    </source>
</reference>
<evidence type="ECO:0000313" key="3">
    <source>
        <dbReference type="Proteomes" id="UP000001932"/>
    </source>
</evidence>
<reference evidence="1 3" key="1">
    <citation type="journal article" date="2006" name="Genome Res.">
        <title>Massive genome erosion and functional adaptations provide insights into the symbiotic lifestyle of Sodalis glossinidius in the tsetse host.</title>
        <authorList>
            <person name="Toh H."/>
            <person name="Weiss B.L."/>
            <person name="Perkin S.A.H."/>
            <person name="Yamashita A."/>
            <person name="Oshima K."/>
            <person name="Hattori M."/>
            <person name="Aksoy S."/>
        </authorList>
    </citation>
    <scope>NUCLEOTIDE SEQUENCE [LARGE SCALE GENOMIC DNA]</scope>
    <source>
        <strain evidence="1">Morsitans</strain>
        <strain evidence="3">morsitans</strain>
    </source>
</reference>
<dbReference type="AlphaFoldDB" id="Q2NSB7"/>
<dbReference type="Pfam" id="PF02413">
    <property type="entry name" value="Caudo_TAP"/>
    <property type="match status" value="1"/>
</dbReference>
<dbReference type="OrthoDB" id="8778827at2"/>
<dbReference type="InterPro" id="IPR003458">
    <property type="entry name" value="Phage_T4_Gp38_tail_assem"/>
</dbReference>